<proteinExistence type="predicted"/>
<gene>
    <name evidence="1" type="ORF">FIE12Z_5238</name>
</gene>
<sequence length="140" mass="15928">MSSTSQPPIEIREALKTFVQDDLQHAEGDTRPLFGHIAMPPCRIPGILPVIHELLRGDRTKDTSFIFVKFDKMLYAPKDEHPIKNLLTAEFLNHLRNNIRSETRPQQGALAWREPIGSLGRYDDEHTLPLDGVIVIQLNP</sequence>
<evidence type="ECO:0000313" key="2">
    <source>
        <dbReference type="Proteomes" id="UP000265631"/>
    </source>
</evidence>
<accession>A0A395MSC3</accession>
<name>A0A395MSC3_9HYPO</name>
<dbReference type="EMBL" id="PXXK01000136">
    <property type="protein sequence ID" value="RFN50475.1"/>
    <property type="molecule type" value="Genomic_DNA"/>
</dbReference>
<keyword evidence="2" id="KW-1185">Reference proteome</keyword>
<organism evidence="1 2">
    <name type="scientific">Fusarium flagelliforme</name>
    <dbReference type="NCBI Taxonomy" id="2675880"/>
    <lineage>
        <taxon>Eukaryota</taxon>
        <taxon>Fungi</taxon>
        <taxon>Dikarya</taxon>
        <taxon>Ascomycota</taxon>
        <taxon>Pezizomycotina</taxon>
        <taxon>Sordariomycetes</taxon>
        <taxon>Hypocreomycetidae</taxon>
        <taxon>Hypocreales</taxon>
        <taxon>Nectriaceae</taxon>
        <taxon>Fusarium</taxon>
        <taxon>Fusarium incarnatum-equiseti species complex</taxon>
    </lineage>
</organism>
<reference evidence="1 2" key="1">
    <citation type="journal article" date="2018" name="PLoS Pathog.">
        <title>Evolution of structural diversity of trichothecenes, a family of toxins produced by plant pathogenic and entomopathogenic fungi.</title>
        <authorList>
            <person name="Proctor R.H."/>
            <person name="McCormick S.P."/>
            <person name="Kim H.S."/>
            <person name="Cardoza R.E."/>
            <person name="Stanley A.M."/>
            <person name="Lindo L."/>
            <person name="Kelly A."/>
            <person name="Brown D.W."/>
            <person name="Lee T."/>
            <person name="Vaughan M.M."/>
            <person name="Alexander N.J."/>
            <person name="Busman M."/>
            <person name="Gutierrez S."/>
        </authorList>
    </citation>
    <scope>NUCLEOTIDE SEQUENCE [LARGE SCALE GENOMIC DNA]</scope>
    <source>
        <strain evidence="1 2">NRRL 13405</strain>
    </source>
</reference>
<dbReference type="AlphaFoldDB" id="A0A395MSC3"/>
<protein>
    <submittedName>
        <fullName evidence="1">Uncharacterized protein</fullName>
    </submittedName>
</protein>
<evidence type="ECO:0000313" key="1">
    <source>
        <dbReference type="EMBL" id="RFN50475.1"/>
    </source>
</evidence>
<comment type="caution">
    <text evidence="1">The sequence shown here is derived from an EMBL/GenBank/DDBJ whole genome shotgun (WGS) entry which is preliminary data.</text>
</comment>
<dbReference type="Proteomes" id="UP000265631">
    <property type="component" value="Unassembled WGS sequence"/>
</dbReference>